<feature type="transmembrane region" description="Helical" evidence="1">
    <location>
        <begin position="12"/>
        <end position="30"/>
    </location>
</feature>
<evidence type="ECO:0000256" key="1">
    <source>
        <dbReference type="SAM" id="Phobius"/>
    </source>
</evidence>
<feature type="transmembrane region" description="Helical" evidence="1">
    <location>
        <begin position="138"/>
        <end position="155"/>
    </location>
</feature>
<dbReference type="Pfam" id="PF07786">
    <property type="entry name" value="HGSNAT_cat"/>
    <property type="match status" value="1"/>
</dbReference>
<dbReference type="InterPro" id="IPR012429">
    <property type="entry name" value="HGSNAT_cat"/>
</dbReference>
<feature type="transmembrane region" description="Helical" evidence="1">
    <location>
        <begin position="224"/>
        <end position="245"/>
    </location>
</feature>
<dbReference type="GO" id="GO:0016740">
    <property type="term" value="F:transferase activity"/>
    <property type="evidence" value="ECO:0007669"/>
    <property type="project" value="UniProtKB-KW"/>
</dbReference>
<dbReference type="OrthoDB" id="9788724at2"/>
<protein>
    <submittedName>
        <fullName evidence="3">Heparan-alpha-glucosaminide N-acetyltransferase</fullName>
    </submittedName>
</protein>
<feature type="transmembrane region" description="Helical" evidence="1">
    <location>
        <begin position="338"/>
        <end position="356"/>
    </location>
</feature>
<dbReference type="AlphaFoldDB" id="A0A0D8J6P4"/>
<comment type="caution">
    <text evidence="3">The sequence shown here is derived from an EMBL/GenBank/DDBJ whole genome shotgun (WGS) entry which is preliminary data.</text>
</comment>
<feature type="transmembrane region" description="Helical" evidence="1">
    <location>
        <begin position="287"/>
        <end position="306"/>
    </location>
</feature>
<evidence type="ECO:0000313" key="4">
    <source>
        <dbReference type="Proteomes" id="UP000032544"/>
    </source>
</evidence>
<feature type="transmembrane region" description="Helical" evidence="1">
    <location>
        <begin position="251"/>
        <end position="275"/>
    </location>
</feature>
<name>A0A0D8J6P4_9BACT</name>
<keyword evidence="1" id="KW-1133">Transmembrane helix</keyword>
<evidence type="ECO:0000313" key="3">
    <source>
        <dbReference type="EMBL" id="KJF42439.1"/>
    </source>
</evidence>
<proteinExistence type="predicted"/>
<sequence>MAEFKRLISLDAFRGFTIAAMIMVNNPATWAHIYPPLEHASWNGLTPTDLIFPFFIFIVGVSIALAYTKRLNAGVDKGPMYRKIVFRSIKIFAVGILLWLFPSFSFEDVRIAGVLQRIAIVFLACAFLFLNSKWKTQAIVAGALLVIYWLVMMLIPTPGYGKVMLEPGANIAAWVDSKFLPGYLWQKTWDPEGLLSTFPAIATGITGMLAGHLVLSKLPAERKVIYLFAFSFFAFIIGYFWNYIFPINKNIWTSSFVMVTSGLAGMVLAVSIFFVDMLGRTRLTKPGIIFGSNAIAVYVLADVWRLPFYSWKFGGSSLNNHWMSMFENTGWSMEMGSFLYAALFIGFNFIPAWILYKKKIFIKL</sequence>
<keyword evidence="4" id="KW-1185">Reference proteome</keyword>
<dbReference type="RefSeq" id="WP_045032130.1">
    <property type="nucleotide sequence ID" value="NZ_JRHC01000005.1"/>
</dbReference>
<evidence type="ECO:0000259" key="2">
    <source>
        <dbReference type="Pfam" id="PF07786"/>
    </source>
</evidence>
<dbReference type="PATRIC" id="fig|1544798.3.peg.3743"/>
<feature type="transmembrane region" description="Helical" evidence="1">
    <location>
        <begin position="50"/>
        <end position="68"/>
    </location>
</feature>
<reference evidence="3 4" key="1">
    <citation type="submission" date="2014-09" db="EMBL/GenBank/DDBJ databases">
        <title>Draft Genome Sequence of Draconibacterium sp. JN14CK-3.</title>
        <authorList>
            <person name="Dong C."/>
            <person name="Lai Q."/>
            <person name="Shao Z."/>
        </authorList>
    </citation>
    <scope>NUCLEOTIDE SEQUENCE [LARGE SCALE GENOMIC DNA]</scope>
    <source>
        <strain evidence="3 4">JN14CK-3</strain>
    </source>
</reference>
<keyword evidence="1" id="KW-0812">Transmembrane</keyword>
<accession>A0A0D8J6P4</accession>
<feature type="transmembrane region" description="Helical" evidence="1">
    <location>
        <begin position="194"/>
        <end position="215"/>
    </location>
</feature>
<organism evidence="3 4">
    <name type="scientific">Draconibacterium sediminis</name>
    <dbReference type="NCBI Taxonomy" id="1544798"/>
    <lineage>
        <taxon>Bacteria</taxon>
        <taxon>Pseudomonadati</taxon>
        <taxon>Bacteroidota</taxon>
        <taxon>Bacteroidia</taxon>
        <taxon>Marinilabiliales</taxon>
        <taxon>Prolixibacteraceae</taxon>
        <taxon>Draconibacterium</taxon>
    </lineage>
</organism>
<dbReference type="PANTHER" id="PTHR31061">
    <property type="entry name" value="LD22376P"/>
    <property type="match status" value="1"/>
</dbReference>
<keyword evidence="3" id="KW-0808">Transferase</keyword>
<dbReference type="Proteomes" id="UP000032544">
    <property type="component" value="Unassembled WGS sequence"/>
</dbReference>
<dbReference type="EMBL" id="JRHC01000005">
    <property type="protein sequence ID" value="KJF42439.1"/>
    <property type="molecule type" value="Genomic_DNA"/>
</dbReference>
<feature type="transmembrane region" description="Helical" evidence="1">
    <location>
        <begin position="111"/>
        <end position="131"/>
    </location>
</feature>
<feature type="domain" description="Heparan-alpha-glucosaminide N-acetyltransferase catalytic" evidence="2">
    <location>
        <begin position="6"/>
        <end position="223"/>
    </location>
</feature>
<dbReference type="PANTHER" id="PTHR31061:SF24">
    <property type="entry name" value="LD22376P"/>
    <property type="match status" value="1"/>
</dbReference>
<feature type="transmembrane region" description="Helical" evidence="1">
    <location>
        <begin position="89"/>
        <end position="105"/>
    </location>
</feature>
<gene>
    <name evidence="3" type="ORF">LH29_17875</name>
</gene>
<keyword evidence="1" id="KW-0472">Membrane</keyword>